<name>A0A381Y1U4_9ZZZZ</name>
<evidence type="ECO:0000313" key="1">
    <source>
        <dbReference type="EMBL" id="SVA70840.1"/>
    </source>
</evidence>
<feature type="non-terminal residue" evidence="1">
    <location>
        <position position="31"/>
    </location>
</feature>
<organism evidence="1">
    <name type="scientific">marine metagenome</name>
    <dbReference type="NCBI Taxonomy" id="408172"/>
    <lineage>
        <taxon>unclassified sequences</taxon>
        <taxon>metagenomes</taxon>
        <taxon>ecological metagenomes</taxon>
    </lineage>
</organism>
<gene>
    <name evidence="1" type="ORF">METZ01_LOCUS123694</name>
</gene>
<accession>A0A381Y1U4</accession>
<sequence length="31" mass="3309">MEGSGSFCAWIILWIGVEADIIAIKGNESPT</sequence>
<protein>
    <submittedName>
        <fullName evidence="1">Uncharacterized protein</fullName>
    </submittedName>
</protein>
<dbReference type="AlphaFoldDB" id="A0A381Y1U4"/>
<dbReference type="EMBL" id="UINC01017159">
    <property type="protein sequence ID" value="SVA70840.1"/>
    <property type="molecule type" value="Genomic_DNA"/>
</dbReference>
<reference evidence="1" key="1">
    <citation type="submission" date="2018-05" db="EMBL/GenBank/DDBJ databases">
        <authorList>
            <person name="Lanie J.A."/>
            <person name="Ng W.-L."/>
            <person name="Kazmierczak K.M."/>
            <person name="Andrzejewski T.M."/>
            <person name="Davidsen T.M."/>
            <person name="Wayne K.J."/>
            <person name="Tettelin H."/>
            <person name="Glass J.I."/>
            <person name="Rusch D."/>
            <person name="Podicherti R."/>
            <person name="Tsui H.-C.T."/>
            <person name="Winkler M.E."/>
        </authorList>
    </citation>
    <scope>NUCLEOTIDE SEQUENCE</scope>
</reference>
<proteinExistence type="predicted"/>